<feature type="compositionally biased region" description="Polar residues" evidence="1">
    <location>
        <begin position="72"/>
        <end position="87"/>
    </location>
</feature>
<evidence type="ECO:0000313" key="3">
    <source>
        <dbReference type="Proteomes" id="UP001221838"/>
    </source>
</evidence>
<evidence type="ECO:0000313" key="2">
    <source>
        <dbReference type="EMBL" id="MDC0710391.1"/>
    </source>
</evidence>
<gene>
    <name evidence="2" type="ORF">POL68_18080</name>
</gene>
<reference evidence="2 3" key="1">
    <citation type="submission" date="2022-11" db="EMBL/GenBank/DDBJ databases">
        <title>Minimal conservation of predation-associated metabolite biosynthetic gene clusters underscores biosynthetic potential of Myxococcota including descriptions for ten novel species: Archangium lansinium sp. nov., Myxococcus landrumus sp. nov., Nannocystis bai.</title>
        <authorList>
            <person name="Ahearne A."/>
            <person name="Stevens C."/>
            <person name="Dowd S."/>
        </authorList>
    </citation>
    <scope>NUCLEOTIDE SEQUENCE [LARGE SCALE GENOMIC DNA]</scope>
    <source>
        <strain evidence="2 3">NCWAL01</strain>
    </source>
</reference>
<dbReference type="EMBL" id="JAQNDM010000002">
    <property type="protein sequence ID" value="MDC0710391.1"/>
    <property type="molecule type" value="Genomic_DNA"/>
</dbReference>
<sequence length="201" mass="20626">MKLKGFSSPSVRSGPSDSTRSPDSARPSPSLPSPSAPSSSPSRPLGQSPFGGGSSFTPSRQPPVNPHLANPQLAQSMRPQISQQAQSNPSFYGRLVGGVNGALQQSGFGISPASHQSVMNNLQQVSSGNMSQGTAHFNEASSFAQDSLQSFRHGRPLQGAVEAFGAGLNTVGGTGMSLLQGLGSSSLGRPTPAEKLGNDPW</sequence>
<accession>A0ABT5DA08</accession>
<comment type="caution">
    <text evidence="2">The sequence shown here is derived from an EMBL/GenBank/DDBJ whole genome shotgun (WGS) entry which is preliminary data.</text>
</comment>
<feature type="region of interest" description="Disordered" evidence="1">
    <location>
        <begin position="179"/>
        <end position="201"/>
    </location>
</feature>
<dbReference type="RefSeq" id="WP_272139803.1">
    <property type="nucleotide sequence ID" value="NZ_JAQNDM010000002.1"/>
</dbReference>
<organism evidence="2 3">
    <name type="scientific">Stigmatella ashevillensis</name>
    <dbReference type="NCBI Taxonomy" id="2995309"/>
    <lineage>
        <taxon>Bacteria</taxon>
        <taxon>Pseudomonadati</taxon>
        <taxon>Myxococcota</taxon>
        <taxon>Myxococcia</taxon>
        <taxon>Myxococcales</taxon>
        <taxon>Cystobacterineae</taxon>
        <taxon>Archangiaceae</taxon>
        <taxon>Stigmatella</taxon>
    </lineage>
</organism>
<feature type="compositionally biased region" description="Low complexity" evidence="1">
    <location>
        <begin position="36"/>
        <end position="48"/>
    </location>
</feature>
<feature type="region of interest" description="Disordered" evidence="1">
    <location>
        <begin position="1"/>
        <end position="87"/>
    </location>
</feature>
<proteinExistence type="predicted"/>
<feature type="compositionally biased region" description="Low complexity" evidence="1">
    <location>
        <begin position="7"/>
        <end position="28"/>
    </location>
</feature>
<evidence type="ECO:0000256" key="1">
    <source>
        <dbReference type="SAM" id="MobiDB-lite"/>
    </source>
</evidence>
<keyword evidence="3" id="KW-1185">Reference proteome</keyword>
<dbReference type="Proteomes" id="UP001221838">
    <property type="component" value="Unassembled WGS sequence"/>
</dbReference>
<name>A0ABT5DA08_9BACT</name>
<feature type="compositionally biased region" description="Low complexity" evidence="1">
    <location>
        <begin position="179"/>
        <end position="188"/>
    </location>
</feature>
<protein>
    <submittedName>
        <fullName evidence="2">Uncharacterized protein</fullName>
    </submittedName>
</protein>